<dbReference type="PANTHER" id="PTHR10977">
    <property type="entry name" value="DIPHOSPHOMEVALONATE DECARBOXYLASE"/>
    <property type="match status" value="1"/>
</dbReference>
<evidence type="ECO:0000256" key="5">
    <source>
        <dbReference type="ARBA" id="ARBA00022840"/>
    </source>
</evidence>
<keyword evidence="3" id="KW-0444">Lipid biosynthesis</keyword>
<dbReference type="SUPFAM" id="SSF55060">
    <property type="entry name" value="GHMP Kinase, C-terminal domain"/>
    <property type="match status" value="1"/>
</dbReference>
<keyword evidence="11" id="KW-1185">Reference proteome</keyword>
<dbReference type="Proteomes" id="UP000291289">
    <property type="component" value="Unassembled WGS sequence"/>
</dbReference>
<evidence type="ECO:0000256" key="6">
    <source>
        <dbReference type="ARBA" id="ARBA00023098"/>
    </source>
</evidence>
<feature type="domain" description="Diphosphomevalonate decarboxylase-like N-terminal" evidence="9">
    <location>
        <begin position="24"/>
        <end position="191"/>
    </location>
</feature>
<dbReference type="InterPro" id="IPR053859">
    <property type="entry name" value="MVD-like_N"/>
</dbReference>
<dbReference type="InterPro" id="IPR005935">
    <property type="entry name" value="Mev_decarb"/>
</dbReference>
<dbReference type="EMBL" id="RXLP01000019">
    <property type="protein sequence ID" value="TCD54319.1"/>
    <property type="molecule type" value="Genomic_DNA"/>
</dbReference>
<dbReference type="Pfam" id="PF22700">
    <property type="entry name" value="MVD-like_N"/>
    <property type="match status" value="1"/>
</dbReference>
<dbReference type="NCBIfam" id="TIGR01240">
    <property type="entry name" value="mevDPdecarb"/>
    <property type="match status" value="1"/>
</dbReference>
<sequence length="360" mass="40147">MASSADFKRNTVVNNNINSVAARAHTNIALIKYWGKRDEKLYLPTSTSLSLTLDSLYTDTRVSFDNDLDKDVLYINGELQDEKSTEKVVKVINLFRCRYVADDSPYIRVESYNHVPTAAGLASSSSGFAALSFALRALFENQYLPESDSIDLMNDTELSAFARQGSGSATRSIFGGFVEWVYGTGSSDSVAVPIDDGDWDVAMILAAVSTQRKKISSTYGMKHTAETSAFYPLWKQVSEEDLRVVREGIAERDIDKIGAAMEANCMKFHATMFAANPPFTYLTARSFEIIEYVHELRDSGLSVYFTMDAGPNVKILCRKSERQEIHDKIAQRFADITLFDAASGPAPHIMRDETWDELYG</sequence>
<dbReference type="InterPro" id="IPR036554">
    <property type="entry name" value="GHMP_kinase_C_sf"/>
</dbReference>
<comment type="similarity">
    <text evidence="1">Belongs to the diphosphomevalonate decarboxylase family.</text>
</comment>
<dbReference type="OrthoDB" id="5498344at2"/>
<dbReference type="GO" id="GO:0005829">
    <property type="term" value="C:cytosol"/>
    <property type="evidence" value="ECO:0007669"/>
    <property type="project" value="InterPro"/>
</dbReference>
<reference evidence="10 11" key="1">
    <citation type="submission" date="2018-12" db="EMBL/GenBank/DDBJ databases">
        <title>Alloscrdovia theropitheci sp. nov: a novel taxon from the feces of the bleeding-herat monkey (Theropithecus geleda).</title>
        <authorList>
            <person name="Modesto M."/>
        </authorList>
    </citation>
    <scope>NUCLEOTIDE SEQUENCE [LARGE SCALE GENOMIC DNA]</scope>
    <source>
        <strain evidence="10 11">GLDI4/2</strain>
    </source>
</reference>
<comment type="caution">
    <text evidence="10">The sequence shown here is derived from an EMBL/GenBank/DDBJ whole genome shotgun (WGS) entry which is preliminary data.</text>
</comment>
<dbReference type="InterPro" id="IPR020568">
    <property type="entry name" value="Ribosomal_Su5_D2-typ_SF"/>
</dbReference>
<gene>
    <name evidence="10" type="primary">mvaD</name>
    <name evidence="10" type="ORF">EJ419_04590</name>
</gene>
<evidence type="ECO:0000256" key="1">
    <source>
        <dbReference type="ARBA" id="ARBA00008831"/>
    </source>
</evidence>
<evidence type="ECO:0000256" key="3">
    <source>
        <dbReference type="ARBA" id="ARBA00022516"/>
    </source>
</evidence>
<dbReference type="Gene3D" id="3.30.230.10">
    <property type="match status" value="1"/>
</dbReference>
<dbReference type="GO" id="GO:0005524">
    <property type="term" value="F:ATP binding"/>
    <property type="evidence" value="ECO:0007669"/>
    <property type="project" value="UniProtKB-KW"/>
</dbReference>
<keyword evidence="7 10" id="KW-0456">Lyase</keyword>
<name>A0A4V2MTY3_9BIFI</name>
<dbReference type="FunFam" id="3.30.230.10:FF:000072">
    <property type="entry name" value="Diphosphomevalonate decarboxylase"/>
    <property type="match status" value="1"/>
</dbReference>
<accession>A0A4V2MTY3</accession>
<evidence type="ECO:0000313" key="11">
    <source>
        <dbReference type="Proteomes" id="UP000291289"/>
    </source>
</evidence>
<evidence type="ECO:0000259" key="9">
    <source>
        <dbReference type="Pfam" id="PF22700"/>
    </source>
</evidence>
<dbReference type="PANTHER" id="PTHR10977:SF3">
    <property type="entry name" value="DIPHOSPHOMEVALONATE DECARBOXYLASE"/>
    <property type="match status" value="1"/>
</dbReference>
<evidence type="ECO:0000313" key="10">
    <source>
        <dbReference type="EMBL" id="TCD54319.1"/>
    </source>
</evidence>
<dbReference type="InterPro" id="IPR041431">
    <property type="entry name" value="Mvd1_C"/>
</dbReference>
<protein>
    <recommendedName>
        <fullName evidence="2">diphosphomevalonate decarboxylase</fullName>
        <ecNumber evidence="2">4.1.1.33</ecNumber>
    </recommendedName>
</protein>
<dbReference type="Gene3D" id="3.30.70.890">
    <property type="entry name" value="GHMP kinase, C-terminal domain"/>
    <property type="match status" value="1"/>
</dbReference>
<keyword evidence="4" id="KW-0547">Nucleotide-binding</keyword>
<keyword evidence="5" id="KW-0067">ATP-binding</keyword>
<organism evidence="10 11">
    <name type="scientific">Alloscardovia theropitheci</name>
    <dbReference type="NCBI Taxonomy" id="2496842"/>
    <lineage>
        <taxon>Bacteria</taxon>
        <taxon>Bacillati</taxon>
        <taxon>Actinomycetota</taxon>
        <taxon>Actinomycetes</taxon>
        <taxon>Bifidobacteriales</taxon>
        <taxon>Bifidobacteriaceae</taxon>
        <taxon>Alloscardovia</taxon>
    </lineage>
</organism>
<dbReference type="AlphaFoldDB" id="A0A4V2MTY3"/>
<evidence type="ECO:0000256" key="2">
    <source>
        <dbReference type="ARBA" id="ARBA00012296"/>
    </source>
</evidence>
<dbReference type="GO" id="GO:0004163">
    <property type="term" value="F:diphosphomevalonate decarboxylase activity"/>
    <property type="evidence" value="ECO:0007669"/>
    <property type="project" value="UniProtKB-EC"/>
</dbReference>
<dbReference type="InterPro" id="IPR029765">
    <property type="entry name" value="Mev_diP_decarb"/>
</dbReference>
<feature type="domain" description="Mvd1 C-terminal" evidence="8">
    <location>
        <begin position="204"/>
        <end position="335"/>
    </location>
</feature>
<dbReference type="GO" id="GO:0019287">
    <property type="term" value="P:isopentenyl diphosphate biosynthetic process, mevalonate pathway"/>
    <property type="evidence" value="ECO:0007669"/>
    <property type="project" value="InterPro"/>
</dbReference>
<dbReference type="SUPFAM" id="SSF54211">
    <property type="entry name" value="Ribosomal protein S5 domain 2-like"/>
    <property type="match status" value="1"/>
</dbReference>
<evidence type="ECO:0000256" key="7">
    <source>
        <dbReference type="ARBA" id="ARBA00023239"/>
    </source>
</evidence>
<dbReference type="Pfam" id="PF18376">
    <property type="entry name" value="MDD_C"/>
    <property type="match status" value="1"/>
</dbReference>
<dbReference type="PIRSF" id="PIRSF015950">
    <property type="entry name" value="Mev_P_decrbx"/>
    <property type="match status" value="1"/>
</dbReference>
<proteinExistence type="inferred from homology"/>
<dbReference type="EC" id="4.1.1.33" evidence="2"/>
<dbReference type="InterPro" id="IPR014721">
    <property type="entry name" value="Ribsml_uS5_D2-typ_fold_subgr"/>
</dbReference>
<evidence type="ECO:0000256" key="4">
    <source>
        <dbReference type="ARBA" id="ARBA00022741"/>
    </source>
</evidence>
<keyword evidence="6" id="KW-0443">Lipid metabolism</keyword>
<evidence type="ECO:0000259" key="8">
    <source>
        <dbReference type="Pfam" id="PF18376"/>
    </source>
</evidence>